<evidence type="ECO:0000313" key="2">
    <source>
        <dbReference type="Proteomes" id="UP001596997"/>
    </source>
</evidence>
<dbReference type="Proteomes" id="UP001596997">
    <property type="component" value="Unassembled WGS sequence"/>
</dbReference>
<reference evidence="2" key="1">
    <citation type="journal article" date="2019" name="Int. J. Syst. Evol. Microbiol.">
        <title>The Global Catalogue of Microorganisms (GCM) 10K type strain sequencing project: providing services to taxonomists for standard genome sequencing and annotation.</title>
        <authorList>
            <consortium name="The Broad Institute Genomics Platform"/>
            <consortium name="The Broad Institute Genome Sequencing Center for Infectious Disease"/>
            <person name="Wu L."/>
            <person name="Ma J."/>
        </authorList>
    </citation>
    <scope>NUCLEOTIDE SEQUENCE [LARGE SCALE GENOMIC DNA]</scope>
    <source>
        <strain evidence="2">CCUG 62114</strain>
    </source>
</reference>
<keyword evidence="2" id="KW-1185">Reference proteome</keyword>
<protein>
    <recommendedName>
        <fullName evidence="3">Lipoprotein</fullName>
    </recommendedName>
</protein>
<dbReference type="EMBL" id="JBHTJM010000001">
    <property type="protein sequence ID" value="MFD0962383.1"/>
    <property type="molecule type" value="Genomic_DNA"/>
</dbReference>
<accession>A0ABW3HXV0</accession>
<evidence type="ECO:0000313" key="1">
    <source>
        <dbReference type="EMBL" id="MFD0962383.1"/>
    </source>
</evidence>
<proteinExistence type="predicted"/>
<evidence type="ECO:0008006" key="3">
    <source>
        <dbReference type="Google" id="ProtNLM"/>
    </source>
</evidence>
<name>A0ABW3HXV0_9FLAO</name>
<comment type="caution">
    <text evidence="1">The sequence shown here is derived from an EMBL/GenBank/DDBJ whole genome shotgun (WGS) entry which is preliminary data.</text>
</comment>
<dbReference type="RefSeq" id="WP_377711995.1">
    <property type="nucleotide sequence ID" value="NZ_JBHTJM010000001.1"/>
</dbReference>
<sequence>MKQILFYIFLIGLISCSTNSQDKKVVDKKPTEESQIETKTVGQTKDYREIVISENSLDKFSIPFPEKNMLMPLKNYYEPYWVEANIGQQDGPDFTYIDILKDDDNPIAYLNFDPDNKFKLDEIRIVSSSAIDQYGVRVGDTYQEVKEKRNNDFKNSTNYHQHTYLYTDSSNIYYEVTGDFTMTEEMLDNLDQLELTEEQLQECKVEYIIWRKRK</sequence>
<dbReference type="PROSITE" id="PS51257">
    <property type="entry name" value="PROKAR_LIPOPROTEIN"/>
    <property type="match status" value="1"/>
</dbReference>
<dbReference type="Gene3D" id="2.60.460.10">
    <property type="entry name" value="protein yfey like domain"/>
    <property type="match status" value="1"/>
</dbReference>
<gene>
    <name evidence="1" type="ORF">ACFQ1O_00015</name>
</gene>
<dbReference type="InterPro" id="IPR038714">
    <property type="entry name" value="YfeY-like_sf"/>
</dbReference>
<organism evidence="1 2">
    <name type="scientific">Pseudofulvibacter geojedonensis</name>
    <dbReference type="NCBI Taxonomy" id="1123758"/>
    <lineage>
        <taxon>Bacteria</taxon>
        <taxon>Pseudomonadati</taxon>
        <taxon>Bacteroidota</taxon>
        <taxon>Flavobacteriia</taxon>
        <taxon>Flavobacteriales</taxon>
        <taxon>Flavobacteriaceae</taxon>
        <taxon>Pseudofulvibacter</taxon>
    </lineage>
</organism>